<dbReference type="SUPFAM" id="SSF110296">
    <property type="entry name" value="Oligoxyloglucan reducing end-specific cellobiohydrolase"/>
    <property type="match status" value="2"/>
</dbReference>
<evidence type="ECO:0000259" key="3">
    <source>
        <dbReference type="PROSITE" id="PS50853"/>
    </source>
</evidence>
<keyword evidence="1" id="KW-0812">Transmembrane</keyword>
<dbReference type="RefSeq" id="WP_338738597.1">
    <property type="nucleotide sequence ID" value="NZ_CP146612.1"/>
</dbReference>
<dbReference type="InterPro" id="IPR013783">
    <property type="entry name" value="Ig-like_fold"/>
</dbReference>
<evidence type="ECO:0000313" key="4">
    <source>
        <dbReference type="EMBL" id="WWX25936.1"/>
    </source>
</evidence>
<evidence type="ECO:0000313" key="5">
    <source>
        <dbReference type="Proteomes" id="UP001375370"/>
    </source>
</evidence>
<reference evidence="4 5" key="1">
    <citation type="submission" date="2024-03" db="EMBL/GenBank/DDBJ databases">
        <title>A Dehalogenimonas Isolated from Estuarine Sediments Dihaloeliminates Chlorinated Alkanes.</title>
        <authorList>
            <person name="Yang Y."/>
            <person name="Wang H."/>
        </authorList>
    </citation>
    <scope>NUCLEOTIDE SEQUENCE [LARGE SCALE GENOMIC DNA]</scope>
    <source>
        <strain evidence="4 5">W</strain>
    </source>
</reference>
<evidence type="ECO:0000256" key="2">
    <source>
        <dbReference type="SAM" id="SignalP"/>
    </source>
</evidence>
<dbReference type="InterPro" id="IPR003961">
    <property type="entry name" value="FN3_dom"/>
</dbReference>
<keyword evidence="1" id="KW-0472">Membrane</keyword>
<feature type="transmembrane region" description="Helical" evidence="1">
    <location>
        <begin position="1155"/>
        <end position="1176"/>
    </location>
</feature>
<name>A0ABZ2J9Z9_9CHLR</name>
<keyword evidence="2" id="KW-0732">Signal</keyword>
<feature type="domain" description="Fibronectin type-III" evidence="3">
    <location>
        <begin position="938"/>
        <end position="1037"/>
    </location>
</feature>
<feature type="signal peptide" evidence="2">
    <location>
        <begin position="1"/>
        <end position="30"/>
    </location>
</feature>
<protein>
    <submittedName>
        <fullName evidence="4">Fibronectin type III domain-containing protein</fullName>
    </submittedName>
</protein>
<dbReference type="SUPFAM" id="SSF49265">
    <property type="entry name" value="Fibronectin type III"/>
    <property type="match status" value="1"/>
</dbReference>
<dbReference type="InterPro" id="IPR036116">
    <property type="entry name" value="FN3_sf"/>
</dbReference>
<keyword evidence="1" id="KW-1133">Transmembrane helix</keyword>
<dbReference type="Gene3D" id="2.60.40.10">
    <property type="entry name" value="Immunoglobulins"/>
    <property type="match status" value="2"/>
</dbReference>
<proteinExistence type="predicted"/>
<gene>
    <name evidence="4" type="ORF">V8247_02930</name>
</gene>
<dbReference type="CDD" id="cd00063">
    <property type="entry name" value="FN3"/>
    <property type="match status" value="1"/>
</dbReference>
<accession>A0ABZ2J9Z9</accession>
<organism evidence="4 5">
    <name type="scientific">Candidatus Dehalogenimonas loeffleri</name>
    <dbReference type="NCBI Taxonomy" id="3127115"/>
    <lineage>
        <taxon>Bacteria</taxon>
        <taxon>Bacillati</taxon>
        <taxon>Chloroflexota</taxon>
        <taxon>Dehalococcoidia</taxon>
        <taxon>Dehalococcoidales</taxon>
        <taxon>Dehalococcoidaceae</taxon>
        <taxon>Dehalogenimonas</taxon>
    </lineage>
</organism>
<dbReference type="InterPro" id="IPR015943">
    <property type="entry name" value="WD40/YVTN_repeat-like_dom_sf"/>
</dbReference>
<dbReference type="PROSITE" id="PS50853">
    <property type="entry name" value="FN3"/>
    <property type="match status" value="1"/>
</dbReference>
<sequence>MKKLNKIFSIVLTAAIMTSLLITSAIPVAAGTNEWSTVTIPGATGLVVSNEIESTGLLTQASDGTLFASLGIDGEYFLGKSTNGGRTWTTVKTPSFTGLNTGVTFDAGEWEIQAIATSPTDAAVVYIASLHTVFKSTDGGATFTKMASVPANGWGDSYDIVAMDVAMAGGTYKVVVGANYTGWPDSEVFYMDESDFFFNFQTIGTPSFGTQHDADQIYDVVLSPNFATDKGIVVLAEGDDNRPLISFNVNGGAWGSAVDAVEETDIDGSFWGGQIALPADFNIVSSPFFYVGIDGTGSTSGVYRVVGSPTTSSVLRLPAAISQMDVFSIDVVGNFASASIIIGSDEGEVAISTNAGASWTEGSDQLTGPGNEVYVCLADDFVTSGIACAMVAASGSINDESAFNLTVDKGVNWNQVSLVNTDITSIEAMEVGGGFTWLSTQNDYNGVVGQTAGTFTVTVPTLGTAVTTAADSVTLVNTGSVSLTAELNTWVTGDVDDISVAFSAAGSYNIVAGTMFITLPNGGDSVTISALLAGIGFDMDVTGGGTYSFIENFDGSGDNISITGTPPNYTVVLPDIAVVSNVNTVVTVDVTGGTISVSGPHWSGGSGDGTMTFDVNGESYTVTATGSTTVTGTVVTTSGTAPVYAGANPPVAGAFTLAYPITPVTANVTNSIWRMSGGNWERVLFTEDDAAIDLLTLSEDGAALFMGTFGDVNSLEKSMDNGENFDGTIFSDPPSLNTFIAVNAQTFIVGDNNGVVHRSADNGFIWTATTIKSGDSTPATAGDITAMATNGTAVVVGTDDGRFAFSADMGATWGAATKTADAATGEINAVALQMGSNTAAWGVTDDGKLVKSSKPSTDLDEGLLTNGVGVFSGAAPSDSYAVYALDANGEVIRLLSNGQATSIGDFTSGTALFGAGNTLTALVNGNAIRSYTDTLAVAVTGVTATANSTSSITINWAALADAEEYAVNVKTGSAEKNYFSATFAFGDATVDATTLTVTGLAADTTYYVSVWGVDPVDTFYGTTSVATKPDAVTTPVSLAPVAGAIGVPVNPSFQWGGVAGATSYTVEVATDALFTNIVKTLTTPIAAVAWDGASLANNTVYYWRVTATTATGTSAAVESVFTTVTAATPPVTVTSTTSPNITLTQLPAPDVATPGYIWIIIAIGGILTVLVIVLIVRTRRVV</sequence>
<keyword evidence="5" id="KW-1185">Reference proteome</keyword>
<dbReference type="EMBL" id="CP146612">
    <property type="protein sequence ID" value="WWX25936.1"/>
    <property type="molecule type" value="Genomic_DNA"/>
</dbReference>
<feature type="chain" id="PRO_5045309388" evidence="2">
    <location>
        <begin position="31"/>
        <end position="1182"/>
    </location>
</feature>
<dbReference type="Proteomes" id="UP001375370">
    <property type="component" value="Chromosome"/>
</dbReference>
<evidence type="ECO:0000256" key="1">
    <source>
        <dbReference type="SAM" id="Phobius"/>
    </source>
</evidence>
<dbReference type="Gene3D" id="2.130.10.10">
    <property type="entry name" value="YVTN repeat-like/Quinoprotein amine dehydrogenase"/>
    <property type="match status" value="2"/>
</dbReference>